<proteinExistence type="predicted"/>
<name>A0A376F3H0_ENTAS</name>
<dbReference type="Proteomes" id="UP000255163">
    <property type="component" value="Unassembled WGS sequence"/>
</dbReference>
<dbReference type="EMBL" id="UFYI01000006">
    <property type="protein sequence ID" value="STD17970.1"/>
    <property type="molecule type" value="Genomic_DNA"/>
</dbReference>
<accession>A0A376F3H0</accession>
<reference evidence="1 2" key="1">
    <citation type="submission" date="2018-06" db="EMBL/GenBank/DDBJ databases">
        <authorList>
            <consortium name="Pathogen Informatics"/>
            <person name="Doyle S."/>
        </authorList>
    </citation>
    <scope>NUCLEOTIDE SEQUENCE [LARGE SCALE GENOMIC DNA]</scope>
    <source>
        <strain evidence="1 2">NCTC12123</strain>
    </source>
</reference>
<protein>
    <submittedName>
        <fullName evidence="1">Uncharacterized protein</fullName>
    </submittedName>
</protein>
<organism evidence="1 2">
    <name type="scientific">Enterobacter asburiae</name>
    <dbReference type="NCBI Taxonomy" id="61645"/>
    <lineage>
        <taxon>Bacteria</taxon>
        <taxon>Pseudomonadati</taxon>
        <taxon>Pseudomonadota</taxon>
        <taxon>Gammaproteobacteria</taxon>
        <taxon>Enterobacterales</taxon>
        <taxon>Enterobacteriaceae</taxon>
        <taxon>Enterobacter</taxon>
        <taxon>Enterobacter cloacae complex</taxon>
    </lineage>
</organism>
<evidence type="ECO:0000313" key="2">
    <source>
        <dbReference type="Proteomes" id="UP000255163"/>
    </source>
</evidence>
<dbReference type="AlphaFoldDB" id="A0A376F3H0"/>
<evidence type="ECO:0000313" key="1">
    <source>
        <dbReference type="EMBL" id="STD17970.1"/>
    </source>
</evidence>
<sequence length="88" mass="10370">MQKMLRACVTSWDTNLRGWQTRWQPVYLPNEVTKVFASIAREVEVHRKDAEAKGDSQHANYLSKRLRRLTTIKDERLKELNKAQEKTA</sequence>
<gene>
    <name evidence="1" type="ORF">NCTC12123_00132</name>
</gene>